<reference evidence="6 7" key="1">
    <citation type="submission" date="2019-06" db="EMBL/GenBank/DDBJ databases">
        <title>A novel bacterium of genus Marinomonas, isolated from coastal sand.</title>
        <authorList>
            <person name="Huang H."/>
            <person name="Mo K."/>
            <person name="Hu Y."/>
        </authorList>
    </citation>
    <scope>NUCLEOTIDE SEQUENCE [LARGE SCALE GENOMIC DNA]</scope>
    <source>
        <strain evidence="6 7">HB171799</strain>
    </source>
</reference>
<dbReference type="PROSITE" id="PS50984">
    <property type="entry name" value="TRUD"/>
    <property type="match status" value="1"/>
</dbReference>
<feature type="active site" description="Nucleophile" evidence="4">
    <location>
        <position position="80"/>
    </location>
</feature>
<organism evidence="6 7">
    <name type="scientific">Maribrevibacterium harenarium</name>
    <dbReference type="NCBI Taxonomy" id="2589817"/>
    <lineage>
        <taxon>Bacteria</taxon>
        <taxon>Pseudomonadati</taxon>
        <taxon>Pseudomonadota</taxon>
        <taxon>Gammaproteobacteria</taxon>
        <taxon>Oceanospirillales</taxon>
        <taxon>Oceanospirillaceae</taxon>
        <taxon>Maribrevibacterium</taxon>
    </lineage>
</organism>
<keyword evidence="3 4" id="KW-0413">Isomerase</keyword>
<comment type="similarity">
    <text evidence="1 4">Belongs to the pseudouridine synthase TruD family.</text>
</comment>
<dbReference type="AlphaFoldDB" id="A0A501WYX0"/>
<evidence type="ECO:0000256" key="2">
    <source>
        <dbReference type="ARBA" id="ARBA00022694"/>
    </source>
</evidence>
<accession>A0A501WYX0</accession>
<evidence type="ECO:0000256" key="3">
    <source>
        <dbReference type="ARBA" id="ARBA00023235"/>
    </source>
</evidence>
<dbReference type="PROSITE" id="PS01268">
    <property type="entry name" value="UPF0024"/>
    <property type="match status" value="1"/>
</dbReference>
<dbReference type="GO" id="GO:0160150">
    <property type="term" value="F:tRNA pseudouridine(13) synthase activity"/>
    <property type="evidence" value="ECO:0007669"/>
    <property type="project" value="UniProtKB-EC"/>
</dbReference>
<keyword evidence="2 4" id="KW-0819">tRNA processing</keyword>
<dbReference type="Proteomes" id="UP000315901">
    <property type="component" value="Unassembled WGS sequence"/>
</dbReference>
<sequence length="361" mass="41836">MLNHLDWPYAWTKPQLRADLKTYFADFVVEEILGTEPSGHGEFVYLWIEKQGVNSEYLARRIAQFANVSLKQVSYAGTKDRHALTSQWFCIHLQHDIDFQPLETVFSEPEKIRVLRQERHHKKLKTGGHLGNRFLIRLRQLEGNQDELEQRLALIQQAGVPNYYGNQRFGIQGNNLVQGRAMVEAGRKNSRKLEKTESFWLSAMRSWCFNIALADQVQAGIWDKLFAGDIVQPQHAPQQQRIKQLDAMLLRRWQLGEIHPVLPLISDGWQLGASELRRKAMEHSYRDEQRLLQGLITFDFARDGRATRLMANDMAWELLPDDQLLLGFSLPKGAFATTLLRELCDLNDKSIEQHHEDSNLQ</sequence>
<dbReference type="InterPro" id="IPR020103">
    <property type="entry name" value="PsdUridine_synth_cat_dom_sf"/>
</dbReference>
<dbReference type="PANTHER" id="PTHR47811:SF1">
    <property type="entry name" value="TRNA PSEUDOURIDINE SYNTHASE D"/>
    <property type="match status" value="1"/>
</dbReference>
<dbReference type="Gene3D" id="3.30.2350.20">
    <property type="entry name" value="TruD, catalytic domain"/>
    <property type="match status" value="1"/>
</dbReference>
<name>A0A501WYX0_9GAMM</name>
<dbReference type="InterPro" id="IPR042214">
    <property type="entry name" value="TruD_catalytic"/>
</dbReference>
<dbReference type="OrthoDB" id="1550679at2"/>
<dbReference type="InterPro" id="IPR050170">
    <property type="entry name" value="TruD_pseudoU_synthase"/>
</dbReference>
<dbReference type="InterPro" id="IPR001656">
    <property type="entry name" value="PsdUridine_synth_TruD"/>
</dbReference>
<feature type="domain" description="TRUD" evidence="5">
    <location>
        <begin position="159"/>
        <end position="312"/>
    </location>
</feature>
<evidence type="ECO:0000256" key="4">
    <source>
        <dbReference type="HAMAP-Rule" id="MF_01082"/>
    </source>
</evidence>
<dbReference type="GO" id="GO:0003723">
    <property type="term" value="F:RNA binding"/>
    <property type="evidence" value="ECO:0007669"/>
    <property type="project" value="InterPro"/>
</dbReference>
<dbReference type="RefSeq" id="WP_140588127.1">
    <property type="nucleotide sequence ID" value="NZ_VFRR01000011.1"/>
</dbReference>
<dbReference type="Gene3D" id="3.30.2340.10">
    <property type="entry name" value="TruD, insertion domain"/>
    <property type="match status" value="1"/>
</dbReference>
<dbReference type="PANTHER" id="PTHR47811">
    <property type="entry name" value="TRNA PSEUDOURIDINE SYNTHASE D"/>
    <property type="match status" value="1"/>
</dbReference>
<dbReference type="Pfam" id="PF01142">
    <property type="entry name" value="TruD"/>
    <property type="match status" value="2"/>
</dbReference>
<dbReference type="HAMAP" id="MF_01082">
    <property type="entry name" value="TruD"/>
    <property type="match status" value="1"/>
</dbReference>
<comment type="catalytic activity">
    <reaction evidence="4">
        <text>uridine(13) in tRNA = pseudouridine(13) in tRNA</text>
        <dbReference type="Rhea" id="RHEA:42540"/>
        <dbReference type="Rhea" id="RHEA-COMP:10105"/>
        <dbReference type="Rhea" id="RHEA-COMP:10106"/>
        <dbReference type="ChEBI" id="CHEBI:65314"/>
        <dbReference type="ChEBI" id="CHEBI:65315"/>
        <dbReference type="EC" id="5.4.99.27"/>
    </reaction>
</comment>
<dbReference type="InterPro" id="IPR020119">
    <property type="entry name" value="PsdUridine_synth_TruD_CS"/>
</dbReference>
<dbReference type="EC" id="5.4.99.27" evidence="4"/>
<evidence type="ECO:0000313" key="7">
    <source>
        <dbReference type="Proteomes" id="UP000315901"/>
    </source>
</evidence>
<comment type="function">
    <text evidence="4">Responsible for synthesis of pseudouridine from uracil-13 in transfer RNAs.</text>
</comment>
<evidence type="ECO:0000256" key="1">
    <source>
        <dbReference type="ARBA" id="ARBA00007953"/>
    </source>
</evidence>
<evidence type="ECO:0000313" key="6">
    <source>
        <dbReference type="EMBL" id="TPE52807.1"/>
    </source>
</evidence>
<dbReference type="InterPro" id="IPR011760">
    <property type="entry name" value="PsdUridine_synth_TruD_insert"/>
</dbReference>
<protein>
    <recommendedName>
        <fullName evidence="4">tRNA pseudouridine synthase D</fullName>
        <ecNumber evidence="4">5.4.99.27</ecNumber>
    </recommendedName>
    <alternativeName>
        <fullName evidence="4">tRNA pseudouridine(13) synthase</fullName>
    </alternativeName>
    <alternativeName>
        <fullName evidence="4">tRNA pseudouridylate synthase D</fullName>
    </alternativeName>
    <alternativeName>
        <fullName evidence="4">tRNA-uridine isomerase D</fullName>
    </alternativeName>
</protein>
<dbReference type="SUPFAM" id="SSF55120">
    <property type="entry name" value="Pseudouridine synthase"/>
    <property type="match status" value="1"/>
</dbReference>
<dbReference type="EMBL" id="VFRR01000011">
    <property type="protein sequence ID" value="TPE52807.1"/>
    <property type="molecule type" value="Genomic_DNA"/>
</dbReference>
<keyword evidence="7" id="KW-1185">Reference proteome</keyword>
<gene>
    <name evidence="4" type="primary">truD</name>
    <name evidence="6" type="ORF">FJM67_07270</name>
</gene>
<comment type="caution">
    <text evidence="6">The sequence shown here is derived from an EMBL/GenBank/DDBJ whole genome shotgun (WGS) entry which is preliminary data.</text>
</comment>
<evidence type="ECO:0000259" key="5">
    <source>
        <dbReference type="PROSITE" id="PS50984"/>
    </source>
</evidence>
<dbReference type="GO" id="GO:0031119">
    <property type="term" value="P:tRNA pseudouridine synthesis"/>
    <property type="evidence" value="ECO:0007669"/>
    <property type="project" value="UniProtKB-UniRule"/>
</dbReference>
<dbReference type="GO" id="GO:0005829">
    <property type="term" value="C:cytosol"/>
    <property type="evidence" value="ECO:0007669"/>
    <property type="project" value="TreeGrafter"/>
</dbReference>
<dbReference type="InterPro" id="IPR043165">
    <property type="entry name" value="TruD_insert_sf"/>
</dbReference>
<proteinExistence type="inferred from homology"/>